<sequence>MRALRSSLACIERSLASIKHLLAPTKCPSYDGLPPELLDLVIARLPDPADRARARAVCRSWHVAVRRHGPQPWRLPSTMSRRHRRRLRSLPSGAETLGSTNDWLAVRVGKEHHKYLLHNPFLKKTVPLPELDAVIGHDRRNLIYRFLMRSGVDDLFVVTVSNMSHPFMVIRPEKGVWLPPPRTQPYIHIIDFAFLEGKLYAITTAEDLIPFDLSLDGKGRPVVTMGRRLIKQPPYYHGHDVWPTSSSDDEEEEDQEEDDDYEAAAADDDDDAGDNDDNNNNDDEMNEQVEAAPNEEEEDDEAPYPNDISFINCPIQFLPHNEDIKITSRHLIESCGKLLMVRHHQKMCPRRRVLYVTLGVEVFEADTGAGAWMPVTHGLDGGRALFISLNFSKSVAAPCGEVEEDVIYFRDTGEVFNLKTRTSSPSRLCTSSGLETWLFHPELVF</sequence>
<accession>A0AAD8RKU4</accession>
<name>A0AAD8RKU4_LOLMU</name>
<dbReference type="Gene3D" id="1.20.1280.50">
    <property type="match status" value="1"/>
</dbReference>
<dbReference type="SUPFAM" id="SSF81383">
    <property type="entry name" value="F-box domain"/>
    <property type="match status" value="1"/>
</dbReference>
<evidence type="ECO:0000259" key="2">
    <source>
        <dbReference type="SMART" id="SM00256"/>
    </source>
</evidence>
<keyword evidence="4" id="KW-1185">Reference proteome</keyword>
<gene>
    <name evidence="3" type="ORF">QYE76_000935</name>
</gene>
<dbReference type="EMBL" id="JAUUTY010000005">
    <property type="protein sequence ID" value="KAK1626620.1"/>
    <property type="molecule type" value="Genomic_DNA"/>
</dbReference>
<comment type="caution">
    <text evidence="3">The sequence shown here is derived from an EMBL/GenBank/DDBJ whole genome shotgun (WGS) entry which is preliminary data.</text>
</comment>
<protein>
    <recommendedName>
        <fullName evidence="2">F-box domain-containing protein</fullName>
    </recommendedName>
</protein>
<dbReference type="PANTHER" id="PTHR33110:SF114">
    <property type="entry name" value="F-BOX DOMAIN-CONTAINING PROTEIN"/>
    <property type="match status" value="1"/>
</dbReference>
<evidence type="ECO:0000313" key="4">
    <source>
        <dbReference type="Proteomes" id="UP001231189"/>
    </source>
</evidence>
<feature type="region of interest" description="Disordered" evidence="1">
    <location>
        <begin position="236"/>
        <end position="306"/>
    </location>
</feature>
<feature type="compositionally biased region" description="Acidic residues" evidence="1">
    <location>
        <begin position="247"/>
        <end position="302"/>
    </location>
</feature>
<dbReference type="PANTHER" id="PTHR33110">
    <property type="entry name" value="F-BOX/KELCH-REPEAT PROTEIN-RELATED"/>
    <property type="match status" value="1"/>
</dbReference>
<dbReference type="Pfam" id="PF12937">
    <property type="entry name" value="F-box-like"/>
    <property type="match status" value="1"/>
</dbReference>
<dbReference type="Proteomes" id="UP001231189">
    <property type="component" value="Unassembled WGS sequence"/>
</dbReference>
<feature type="domain" description="F-box" evidence="2">
    <location>
        <begin position="33"/>
        <end position="74"/>
    </location>
</feature>
<proteinExistence type="predicted"/>
<evidence type="ECO:0000313" key="3">
    <source>
        <dbReference type="EMBL" id="KAK1626620.1"/>
    </source>
</evidence>
<dbReference type="InterPro" id="IPR001810">
    <property type="entry name" value="F-box_dom"/>
</dbReference>
<evidence type="ECO:0000256" key="1">
    <source>
        <dbReference type="SAM" id="MobiDB-lite"/>
    </source>
</evidence>
<dbReference type="InterPro" id="IPR005174">
    <property type="entry name" value="KIB1-4_b-propeller"/>
</dbReference>
<dbReference type="AlphaFoldDB" id="A0AAD8RKU4"/>
<dbReference type="InterPro" id="IPR036047">
    <property type="entry name" value="F-box-like_dom_sf"/>
</dbReference>
<organism evidence="3 4">
    <name type="scientific">Lolium multiflorum</name>
    <name type="common">Italian ryegrass</name>
    <name type="synonym">Lolium perenne subsp. multiflorum</name>
    <dbReference type="NCBI Taxonomy" id="4521"/>
    <lineage>
        <taxon>Eukaryota</taxon>
        <taxon>Viridiplantae</taxon>
        <taxon>Streptophyta</taxon>
        <taxon>Embryophyta</taxon>
        <taxon>Tracheophyta</taxon>
        <taxon>Spermatophyta</taxon>
        <taxon>Magnoliopsida</taxon>
        <taxon>Liliopsida</taxon>
        <taxon>Poales</taxon>
        <taxon>Poaceae</taxon>
        <taxon>BOP clade</taxon>
        <taxon>Pooideae</taxon>
        <taxon>Poodae</taxon>
        <taxon>Poeae</taxon>
        <taxon>Poeae Chloroplast Group 2 (Poeae type)</taxon>
        <taxon>Loliodinae</taxon>
        <taxon>Loliinae</taxon>
        <taxon>Lolium</taxon>
    </lineage>
</organism>
<dbReference type="SMART" id="SM00256">
    <property type="entry name" value="FBOX"/>
    <property type="match status" value="1"/>
</dbReference>
<reference evidence="3" key="1">
    <citation type="submission" date="2023-07" db="EMBL/GenBank/DDBJ databases">
        <title>A chromosome-level genome assembly of Lolium multiflorum.</title>
        <authorList>
            <person name="Chen Y."/>
            <person name="Copetti D."/>
            <person name="Kolliker R."/>
            <person name="Studer B."/>
        </authorList>
    </citation>
    <scope>NUCLEOTIDE SEQUENCE</scope>
    <source>
        <strain evidence="3">02402/16</strain>
        <tissue evidence="3">Leaf</tissue>
    </source>
</reference>
<dbReference type="Pfam" id="PF03478">
    <property type="entry name" value="Beta-prop_KIB1-4"/>
    <property type="match status" value="2"/>
</dbReference>
<dbReference type="CDD" id="cd22159">
    <property type="entry name" value="F-box_AtTIR1-like"/>
    <property type="match status" value="1"/>
</dbReference>